<reference evidence="2" key="1">
    <citation type="submission" date="2022-11" db="UniProtKB">
        <authorList>
            <consortium name="WormBaseParasite"/>
        </authorList>
    </citation>
    <scope>IDENTIFICATION</scope>
</reference>
<name>A0AC35FZ91_9BILA</name>
<dbReference type="Proteomes" id="UP000887580">
    <property type="component" value="Unplaced"/>
</dbReference>
<sequence length="359" mass="39906">MPDFETAITSLEESLRHFGQNCKFQKTGSPNIFCTTLPPHWRSNKSLPSPFVVLILSPVADGTKVTVTAGNEENDTADVKNHVAEVIKQVARFSDLRFVGKSGRGKNFNLTITIHHQDCREIAVVPSVIKVTVDGPRDSRNASKCPYNPYDFRKRPASLTPFDLSLNLGGAHSLPSTSGLFDLTNSTAKRPRLNNTVNSNNNNNIQNPIISNGNEFFKTSQISMPSIPAHLHPQLQLQHHQIFPTNLNLMMVAAAAMSQQQQQRQQQQQQPFIQQQNMYNAYLTLYAAALASSLNPPSSSDSSSTEFEIKNEKKIESCHTTPTPPPTTNVTPSPQNVETSQKTKRSEEKKVWRPFLSAE</sequence>
<accession>A0AC35FZ91</accession>
<dbReference type="WBParaSite" id="PS1159_v2.g21987.t1">
    <property type="protein sequence ID" value="PS1159_v2.g21987.t1"/>
    <property type="gene ID" value="PS1159_v2.g21987"/>
</dbReference>
<protein>
    <submittedName>
        <fullName evidence="2">Runt domain-containing protein</fullName>
    </submittedName>
</protein>
<proteinExistence type="predicted"/>
<organism evidence="1 2">
    <name type="scientific">Panagrolaimus sp. PS1159</name>
    <dbReference type="NCBI Taxonomy" id="55785"/>
    <lineage>
        <taxon>Eukaryota</taxon>
        <taxon>Metazoa</taxon>
        <taxon>Ecdysozoa</taxon>
        <taxon>Nematoda</taxon>
        <taxon>Chromadorea</taxon>
        <taxon>Rhabditida</taxon>
        <taxon>Tylenchina</taxon>
        <taxon>Panagrolaimomorpha</taxon>
        <taxon>Panagrolaimoidea</taxon>
        <taxon>Panagrolaimidae</taxon>
        <taxon>Panagrolaimus</taxon>
    </lineage>
</organism>
<evidence type="ECO:0000313" key="1">
    <source>
        <dbReference type="Proteomes" id="UP000887580"/>
    </source>
</evidence>
<evidence type="ECO:0000313" key="2">
    <source>
        <dbReference type="WBParaSite" id="PS1159_v2.g21987.t1"/>
    </source>
</evidence>